<evidence type="ECO:0000259" key="7">
    <source>
        <dbReference type="PROSITE" id="PS51764"/>
    </source>
</evidence>
<evidence type="ECO:0000313" key="8">
    <source>
        <dbReference type="EMBL" id="MER6269051.1"/>
    </source>
</evidence>
<dbReference type="PROSITE" id="PS51764">
    <property type="entry name" value="GH26"/>
    <property type="match status" value="1"/>
</dbReference>
<dbReference type="EMBL" id="JBEOZM010000006">
    <property type="protein sequence ID" value="MER6269051.1"/>
    <property type="molecule type" value="Genomic_DNA"/>
</dbReference>
<organism evidence="8 9">
    <name type="scientific">Streptomyces sp. 900105755</name>
    <dbReference type="NCBI Taxonomy" id="3154389"/>
    <lineage>
        <taxon>Bacteria</taxon>
        <taxon>Bacillati</taxon>
        <taxon>Actinomycetota</taxon>
        <taxon>Actinomycetes</taxon>
        <taxon>Kitasatosporales</taxon>
        <taxon>Streptomycetaceae</taxon>
        <taxon>Streptomyces</taxon>
    </lineage>
</organism>
<evidence type="ECO:0000256" key="4">
    <source>
        <dbReference type="PROSITE-ProRule" id="PRU01100"/>
    </source>
</evidence>
<name>A0ABV1TGA5_9ACTN</name>
<dbReference type="Gene3D" id="3.20.20.80">
    <property type="entry name" value="Glycosidases"/>
    <property type="match status" value="1"/>
</dbReference>
<keyword evidence="9" id="KW-1185">Reference proteome</keyword>
<keyword evidence="2 4" id="KW-0378">Hydrolase</keyword>
<keyword evidence="6" id="KW-0732">Signal</keyword>
<evidence type="ECO:0000256" key="3">
    <source>
        <dbReference type="ARBA" id="ARBA00023295"/>
    </source>
</evidence>
<dbReference type="RefSeq" id="WP_351957593.1">
    <property type="nucleotide sequence ID" value="NZ_JBEOZM010000006.1"/>
</dbReference>
<dbReference type="PROSITE" id="PS51257">
    <property type="entry name" value="PROKAR_LIPOPROTEIN"/>
    <property type="match status" value="1"/>
</dbReference>
<reference evidence="8 9" key="1">
    <citation type="submission" date="2024-06" db="EMBL/GenBank/DDBJ databases">
        <title>The Natural Products Discovery Center: Release of the First 8490 Sequenced Strains for Exploring Actinobacteria Biosynthetic Diversity.</title>
        <authorList>
            <person name="Kalkreuter E."/>
            <person name="Kautsar S.A."/>
            <person name="Yang D."/>
            <person name="Bader C.D."/>
            <person name="Teijaro C.N."/>
            <person name="Fluegel L."/>
            <person name="Davis C.M."/>
            <person name="Simpson J.R."/>
            <person name="Lauterbach L."/>
            <person name="Steele A.D."/>
            <person name="Gui C."/>
            <person name="Meng S."/>
            <person name="Li G."/>
            <person name="Viehrig K."/>
            <person name="Ye F."/>
            <person name="Su P."/>
            <person name="Kiefer A.F."/>
            <person name="Nichols A."/>
            <person name="Cepeda A.J."/>
            <person name="Yan W."/>
            <person name="Fan B."/>
            <person name="Jiang Y."/>
            <person name="Adhikari A."/>
            <person name="Zheng C.-J."/>
            <person name="Schuster L."/>
            <person name="Cowan T.M."/>
            <person name="Smanski M.J."/>
            <person name="Chevrette M.G."/>
            <person name="De Carvalho L.P.S."/>
            <person name="Shen B."/>
        </authorList>
    </citation>
    <scope>NUCLEOTIDE SEQUENCE [LARGE SCALE GENOMIC DNA]</scope>
    <source>
        <strain evidence="8 9">NPDC001694</strain>
    </source>
</reference>
<evidence type="ECO:0000313" key="9">
    <source>
        <dbReference type="Proteomes" id="UP001490365"/>
    </source>
</evidence>
<dbReference type="InterPro" id="IPR000805">
    <property type="entry name" value="Glyco_hydro_26"/>
</dbReference>
<gene>
    <name evidence="8" type="ORF">ABT211_17390</name>
</gene>
<feature type="compositionally biased region" description="Low complexity" evidence="5">
    <location>
        <begin position="51"/>
        <end position="63"/>
    </location>
</feature>
<dbReference type="InterPro" id="IPR022790">
    <property type="entry name" value="GH26_dom"/>
</dbReference>
<dbReference type="Pfam" id="PF02156">
    <property type="entry name" value="Glyco_hydro_26"/>
    <property type="match status" value="1"/>
</dbReference>
<dbReference type="GO" id="GO:0016787">
    <property type="term" value="F:hydrolase activity"/>
    <property type="evidence" value="ECO:0007669"/>
    <property type="project" value="UniProtKB-KW"/>
</dbReference>
<dbReference type="Proteomes" id="UP001490365">
    <property type="component" value="Unassembled WGS sequence"/>
</dbReference>
<feature type="active site" description="Proton donor" evidence="4">
    <location>
        <position position="177"/>
    </location>
</feature>
<dbReference type="InterPro" id="IPR017853">
    <property type="entry name" value="GH"/>
</dbReference>
<feature type="signal peptide" evidence="6">
    <location>
        <begin position="1"/>
        <end position="28"/>
    </location>
</feature>
<evidence type="ECO:0000256" key="1">
    <source>
        <dbReference type="ARBA" id="ARBA00007754"/>
    </source>
</evidence>
<accession>A0ABV1TGA5</accession>
<evidence type="ECO:0000256" key="2">
    <source>
        <dbReference type="ARBA" id="ARBA00022801"/>
    </source>
</evidence>
<feature type="region of interest" description="Disordered" evidence="5">
    <location>
        <begin position="39"/>
        <end position="63"/>
    </location>
</feature>
<feature type="domain" description="GH26" evidence="7">
    <location>
        <begin position="59"/>
        <end position="346"/>
    </location>
</feature>
<dbReference type="PANTHER" id="PTHR40079:SF4">
    <property type="entry name" value="GH26 DOMAIN-CONTAINING PROTEIN-RELATED"/>
    <property type="match status" value="1"/>
</dbReference>
<feature type="active site" description="Nucleophile" evidence="4">
    <location>
        <position position="281"/>
    </location>
</feature>
<comment type="caution">
    <text evidence="8">The sequence shown here is derived from an EMBL/GenBank/DDBJ whole genome shotgun (WGS) entry which is preliminary data.</text>
</comment>
<keyword evidence="3 4" id="KW-0326">Glycosidase</keyword>
<sequence length="349" mass="38373">MISHPRTARVLRPTRMLAAVMLASTLLAGCTTFSGKGRDEYNRAQGEQPGADSSAGASASAKAEPPYDVRSLLQPAKKYLGVAADGAPTKMTGVADFAKRGGKKPNLVEFYSAWGDQYESQLVQKTWDYGALAFIAWEPFDASLKDIASGKEDDYIRTYAKSVKSLNLPVAISFAHEMNGFWYPWGSKKATAAQFTAAFKHVHDLFDDEGATQVIWVWSPNVVNPMPKVKLKPYWPGDDYVDWVGVIGYYAATGPSTYKTLYGPTMSQVRSFTKKPFIIAETAAQAGERKPADIADLFQGTAERSDVVGLVWFNFDKETDWRINSGPLSEQAFKKQAADPNFGFDVTKP</sequence>
<proteinExistence type="inferred from homology"/>
<evidence type="ECO:0000256" key="5">
    <source>
        <dbReference type="SAM" id="MobiDB-lite"/>
    </source>
</evidence>
<feature type="chain" id="PRO_5046907728" evidence="6">
    <location>
        <begin position="29"/>
        <end position="349"/>
    </location>
</feature>
<protein>
    <submittedName>
        <fullName evidence="8">Glycosyl hydrolase</fullName>
    </submittedName>
</protein>
<evidence type="ECO:0000256" key="6">
    <source>
        <dbReference type="SAM" id="SignalP"/>
    </source>
</evidence>
<dbReference type="SUPFAM" id="SSF51445">
    <property type="entry name" value="(Trans)glycosidases"/>
    <property type="match status" value="1"/>
</dbReference>
<comment type="similarity">
    <text evidence="1 4">Belongs to the glycosyl hydrolase 26 family.</text>
</comment>
<dbReference type="PANTHER" id="PTHR40079">
    <property type="entry name" value="MANNAN ENDO-1,4-BETA-MANNOSIDASE E-RELATED"/>
    <property type="match status" value="1"/>
</dbReference>